<dbReference type="InterPro" id="IPR013088">
    <property type="entry name" value="Znf_NHR/GATA"/>
</dbReference>
<accession>A0A2G5SE97</accession>
<dbReference type="EMBL" id="PDUG01000013">
    <property type="protein sequence ID" value="PIC13388.1"/>
    <property type="molecule type" value="Genomic_DNA"/>
</dbReference>
<dbReference type="AlphaFoldDB" id="A0A2G5SE97"/>
<dbReference type="GO" id="GO:0008270">
    <property type="term" value="F:zinc ion binding"/>
    <property type="evidence" value="ECO:0007669"/>
    <property type="project" value="UniProtKB-KW"/>
</dbReference>
<dbReference type="Pfam" id="PF00104">
    <property type="entry name" value="Hormone_recep"/>
    <property type="match status" value="1"/>
</dbReference>
<keyword evidence="1 9" id="KW-0479">Metal-binding</keyword>
<dbReference type="InterPro" id="IPR000536">
    <property type="entry name" value="Nucl_hrmn_rcpt_lig-bd"/>
</dbReference>
<dbReference type="GO" id="GO:0003700">
    <property type="term" value="F:DNA-binding transcription factor activity"/>
    <property type="evidence" value="ECO:0007669"/>
    <property type="project" value="InterPro"/>
</dbReference>
<evidence type="ECO:0000259" key="11">
    <source>
        <dbReference type="PROSITE" id="PS51843"/>
    </source>
</evidence>
<evidence type="ECO:0000256" key="4">
    <source>
        <dbReference type="ARBA" id="ARBA00023015"/>
    </source>
</evidence>
<dbReference type="STRING" id="1611254.A0A2G5SE97"/>
<sequence length="469" mass="54602">MTTKVYIEQILKKHLIPRTKCHCEWEILIHQRDGAPAHTVNFIHPLFEAHRPGGTNDRPTRRIGNPIDYSIYSFAEQALLKTLFNFRDSGRNSLREMGQTLDRATINAYRLRLQALPSMALCLVCGSAESEPHFGGHCCRACAAFFRRYYQSKKINKKCTCKERKIKSHPCRECRIAKCIAIGMSPDKLQGFRDKNLAVEVCQNTPSGSSTSLLAARIIPRTTSTLEFAIPNWHEFERMRKETGVEKTKDWLNIYEISCMIQMDINLTWKMVDKMFPTSRKLDDSDKAALIRNFVLKFWQIISILEFIENAAYFQKMDKEAGEKMIISFYEGSFLDGKEMSNKEILRIFEPFWGSFGTKVAGPIIGLDLDREEIMAIVWLLFFDNAYTNISPECMEMCRDIRKVIFRELKNYQIDRDPDDTPSRFIETVESLELFEKGEKMFTEEMLLCQMHNVRVHDDFMAIIKENKY</sequence>
<dbReference type="SUPFAM" id="SSF57716">
    <property type="entry name" value="Glucocorticoid receptor-like (DNA-binding domain)"/>
    <property type="match status" value="1"/>
</dbReference>
<dbReference type="PANTHER" id="PTHR46800:SF2">
    <property type="entry name" value="NUCLEAR HORMONE RECEPTOR FAMILY-RELATED"/>
    <property type="match status" value="1"/>
</dbReference>
<feature type="domain" description="NR LBD" evidence="11">
    <location>
        <begin position="225"/>
        <end position="468"/>
    </location>
</feature>
<comment type="similarity">
    <text evidence="9">Belongs to the nuclear hormone receptor family.</text>
</comment>
<dbReference type="Proteomes" id="UP000230233">
    <property type="component" value="Unassembled WGS sequence"/>
</dbReference>
<dbReference type="GO" id="GO:0005634">
    <property type="term" value="C:nucleus"/>
    <property type="evidence" value="ECO:0007669"/>
    <property type="project" value="UniProtKB-SubCell"/>
</dbReference>
<keyword evidence="6 9" id="KW-0804">Transcription</keyword>
<dbReference type="PROSITE" id="PS51843">
    <property type="entry name" value="NR_LBD"/>
    <property type="match status" value="1"/>
</dbReference>
<evidence type="ECO:0000256" key="9">
    <source>
        <dbReference type="RuleBase" id="RU004334"/>
    </source>
</evidence>
<evidence type="ECO:0000256" key="7">
    <source>
        <dbReference type="ARBA" id="ARBA00023170"/>
    </source>
</evidence>
<dbReference type="InterPro" id="IPR042936">
    <property type="entry name" value="Nhr-150"/>
</dbReference>
<evidence type="ECO:0000256" key="3">
    <source>
        <dbReference type="ARBA" id="ARBA00022833"/>
    </source>
</evidence>
<reference evidence="13" key="1">
    <citation type="submission" date="2017-10" db="EMBL/GenBank/DDBJ databases">
        <title>Rapid genome shrinkage in a self-fertile nematode reveals novel sperm competition proteins.</title>
        <authorList>
            <person name="Yin D."/>
            <person name="Schwarz E.M."/>
            <person name="Thomas C.G."/>
            <person name="Felde R.L."/>
            <person name="Korf I.F."/>
            <person name="Cutter A.D."/>
            <person name="Schartner C.M."/>
            <person name="Ralston E.J."/>
            <person name="Meyer B.J."/>
            <person name="Haag E.S."/>
        </authorList>
    </citation>
    <scope>NUCLEOTIDE SEQUENCE [LARGE SCALE GENOMIC DNA]</scope>
    <source>
        <strain evidence="13">JU1422</strain>
    </source>
</reference>
<evidence type="ECO:0000256" key="8">
    <source>
        <dbReference type="ARBA" id="ARBA00023242"/>
    </source>
</evidence>
<protein>
    <recommendedName>
        <fullName evidence="14">Nuclear receptor domain-containing protein</fullName>
    </recommendedName>
</protein>
<feature type="domain" description="Nuclear receptor" evidence="10">
    <location>
        <begin position="119"/>
        <end position="191"/>
    </location>
</feature>
<evidence type="ECO:0000313" key="12">
    <source>
        <dbReference type="EMBL" id="PIC13388.1"/>
    </source>
</evidence>
<dbReference type="PRINTS" id="PR00047">
    <property type="entry name" value="STROIDFINGER"/>
</dbReference>
<keyword evidence="3 9" id="KW-0862">Zinc</keyword>
<dbReference type="SMART" id="SM00430">
    <property type="entry name" value="HOLI"/>
    <property type="match status" value="1"/>
</dbReference>
<organism evidence="12 13">
    <name type="scientific">Caenorhabditis nigoni</name>
    <dbReference type="NCBI Taxonomy" id="1611254"/>
    <lineage>
        <taxon>Eukaryota</taxon>
        <taxon>Metazoa</taxon>
        <taxon>Ecdysozoa</taxon>
        <taxon>Nematoda</taxon>
        <taxon>Chromadorea</taxon>
        <taxon>Rhabditida</taxon>
        <taxon>Rhabditina</taxon>
        <taxon>Rhabditomorpha</taxon>
        <taxon>Rhabditoidea</taxon>
        <taxon>Rhabditidae</taxon>
        <taxon>Peloderinae</taxon>
        <taxon>Caenorhabditis</taxon>
    </lineage>
</organism>
<gene>
    <name evidence="12" type="ORF">B9Z55_027776</name>
</gene>
<evidence type="ECO:0000256" key="6">
    <source>
        <dbReference type="ARBA" id="ARBA00023163"/>
    </source>
</evidence>
<keyword evidence="8 9" id="KW-0539">Nucleus</keyword>
<evidence type="ECO:0000256" key="2">
    <source>
        <dbReference type="ARBA" id="ARBA00022771"/>
    </source>
</evidence>
<dbReference type="Gene3D" id="3.30.50.10">
    <property type="entry name" value="Erythroid Transcription Factor GATA-1, subunit A"/>
    <property type="match status" value="1"/>
</dbReference>
<evidence type="ECO:0000259" key="10">
    <source>
        <dbReference type="PROSITE" id="PS51030"/>
    </source>
</evidence>
<keyword evidence="5 9" id="KW-0238">DNA-binding</keyword>
<keyword evidence="2 9" id="KW-0863">Zinc-finger</keyword>
<evidence type="ECO:0008006" key="14">
    <source>
        <dbReference type="Google" id="ProtNLM"/>
    </source>
</evidence>
<dbReference type="Pfam" id="PF00105">
    <property type="entry name" value="zf-C4"/>
    <property type="match status" value="1"/>
</dbReference>
<evidence type="ECO:0000256" key="5">
    <source>
        <dbReference type="ARBA" id="ARBA00023125"/>
    </source>
</evidence>
<dbReference type="PROSITE" id="PS51030">
    <property type="entry name" value="NUCLEAR_REC_DBD_2"/>
    <property type="match status" value="1"/>
</dbReference>
<dbReference type="OrthoDB" id="5850793at2759"/>
<dbReference type="InterPro" id="IPR001628">
    <property type="entry name" value="Znf_hrmn_rcpt"/>
</dbReference>
<evidence type="ECO:0000313" key="13">
    <source>
        <dbReference type="Proteomes" id="UP000230233"/>
    </source>
</evidence>
<keyword evidence="13" id="KW-1185">Reference proteome</keyword>
<keyword evidence="7 9" id="KW-0675">Receptor</keyword>
<dbReference type="Gene3D" id="1.10.565.10">
    <property type="entry name" value="Retinoid X Receptor"/>
    <property type="match status" value="1"/>
</dbReference>
<dbReference type="SUPFAM" id="SSF48508">
    <property type="entry name" value="Nuclear receptor ligand-binding domain"/>
    <property type="match status" value="1"/>
</dbReference>
<comment type="subcellular location">
    <subcellularLocation>
        <location evidence="9">Nucleus</location>
    </subcellularLocation>
</comment>
<comment type="caution">
    <text evidence="12">The sequence shown here is derived from an EMBL/GenBank/DDBJ whole genome shotgun (WGS) entry which is preliminary data.</text>
</comment>
<name>A0A2G5SE97_9PELO</name>
<proteinExistence type="inferred from homology"/>
<dbReference type="GO" id="GO:0043565">
    <property type="term" value="F:sequence-specific DNA binding"/>
    <property type="evidence" value="ECO:0007669"/>
    <property type="project" value="InterPro"/>
</dbReference>
<dbReference type="SMART" id="SM00399">
    <property type="entry name" value="ZnF_C4"/>
    <property type="match status" value="1"/>
</dbReference>
<dbReference type="PANTHER" id="PTHR46800">
    <property type="entry name" value="NUCLEAR HORMONE RECEPTOR FAMILY-RELATED-RELATED"/>
    <property type="match status" value="1"/>
</dbReference>
<dbReference type="PROSITE" id="PS00031">
    <property type="entry name" value="NUCLEAR_REC_DBD_1"/>
    <property type="match status" value="1"/>
</dbReference>
<dbReference type="InterPro" id="IPR035500">
    <property type="entry name" value="NHR-like_dom_sf"/>
</dbReference>
<keyword evidence="4 9" id="KW-0805">Transcription regulation</keyword>
<evidence type="ECO:0000256" key="1">
    <source>
        <dbReference type="ARBA" id="ARBA00022723"/>
    </source>
</evidence>